<evidence type="ECO:0000313" key="2">
    <source>
        <dbReference type="EMBL" id="KAB8737510.1"/>
    </source>
</evidence>
<gene>
    <name evidence="2" type="ORF">FH972_026469</name>
</gene>
<dbReference type="Proteomes" id="UP000327013">
    <property type="component" value="Unassembled WGS sequence"/>
</dbReference>
<dbReference type="PANTHER" id="PTHR22935">
    <property type="entry name" value="PENICILLIN-BINDING PROTEIN"/>
    <property type="match status" value="1"/>
</dbReference>
<evidence type="ECO:0000259" key="1">
    <source>
        <dbReference type="Pfam" id="PF26335"/>
    </source>
</evidence>
<feature type="domain" description="Beta-lactamase-like ARB-00930-like C-terminal" evidence="1">
    <location>
        <begin position="156"/>
        <end position="302"/>
    </location>
</feature>
<organism evidence="2 3">
    <name type="scientific">Carpinus fangiana</name>
    <dbReference type="NCBI Taxonomy" id="176857"/>
    <lineage>
        <taxon>Eukaryota</taxon>
        <taxon>Viridiplantae</taxon>
        <taxon>Streptophyta</taxon>
        <taxon>Embryophyta</taxon>
        <taxon>Tracheophyta</taxon>
        <taxon>Spermatophyta</taxon>
        <taxon>Magnoliopsida</taxon>
        <taxon>eudicotyledons</taxon>
        <taxon>Gunneridae</taxon>
        <taxon>Pentapetalae</taxon>
        <taxon>rosids</taxon>
        <taxon>fabids</taxon>
        <taxon>Fagales</taxon>
        <taxon>Betulaceae</taxon>
        <taxon>Carpinus</taxon>
    </lineage>
</organism>
<proteinExistence type="predicted"/>
<dbReference type="Gene3D" id="3.40.710.10">
    <property type="entry name" value="DD-peptidase/beta-lactamase superfamily"/>
    <property type="match status" value="1"/>
</dbReference>
<sequence>MNSTTLDPPPRSAGIIPPGPHWYGIDDDANRPTGGIYSCTRDMSAYLRYALTHYNGLTHGAVNWFHPQSFADGSHSTYGMPWEILRTDKVLRGTTRPVTFVTKSGGVPGYASRITMSAEHGLGVTILVAGGSEFLEVAQELVTVPLVRAADRVALEQLQRYEGTYVAVGGSNADHEEALNTTLTVRNVKHTGLRITRFVSNGTDVLAGLRRVLGLRASTHLQLTPTLLYKNFERQAGEAWRAVAVEDPSDGPSGAVWDDLCITNVEYQDYAGVPFNELVFWMGLGEVRELELPGYRIKLRKVEHWDELREHANLASDGQQALVAPGAEV</sequence>
<accession>A0A5N6L4D9</accession>
<dbReference type="InterPro" id="IPR058664">
    <property type="entry name" value="ARB_00930-like_C"/>
</dbReference>
<name>A0A5N6L4D9_9ROSI</name>
<dbReference type="AlphaFoldDB" id="A0A5N6L4D9"/>
<reference evidence="2 3" key="1">
    <citation type="submission" date="2019-06" db="EMBL/GenBank/DDBJ databases">
        <title>A chromosomal-level reference genome of Carpinus fangiana (Coryloideae, Betulaceae).</title>
        <authorList>
            <person name="Yang X."/>
            <person name="Wang Z."/>
            <person name="Zhang L."/>
            <person name="Hao G."/>
            <person name="Liu J."/>
            <person name="Yang Y."/>
        </authorList>
    </citation>
    <scope>NUCLEOTIDE SEQUENCE [LARGE SCALE GENOMIC DNA]</scope>
    <source>
        <strain evidence="2">Cfa_2016G</strain>
        <tissue evidence="2">Leaf</tissue>
    </source>
</reference>
<dbReference type="InterPro" id="IPR051478">
    <property type="entry name" value="Beta-lactamase-like_AB/R"/>
</dbReference>
<keyword evidence="3" id="KW-1185">Reference proteome</keyword>
<dbReference type="PANTHER" id="PTHR22935:SF95">
    <property type="entry name" value="BETA-LACTAMASE-LIKE 1-RELATED"/>
    <property type="match status" value="1"/>
</dbReference>
<dbReference type="InterPro" id="IPR012338">
    <property type="entry name" value="Beta-lactam/transpept-like"/>
</dbReference>
<dbReference type="EMBL" id="VIBQ01000096">
    <property type="protein sequence ID" value="KAB8737510.1"/>
    <property type="molecule type" value="Genomic_DNA"/>
</dbReference>
<dbReference type="SUPFAM" id="SSF56601">
    <property type="entry name" value="beta-lactamase/transpeptidase-like"/>
    <property type="match status" value="1"/>
</dbReference>
<evidence type="ECO:0000313" key="3">
    <source>
        <dbReference type="Proteomes" id="UP000327013"/>
    </source>
</evidence>
<comment type="caution">
    <text evidence="2">The sequence shown here is derived from an EMBL/GenBank/DDBJ whole genome shotgun (WGS) entry which is preliminary data.</text>
</comment>
<protein>
    <recommendedName>
        <fullName evidence="1">Beta-lactamase-like ARB-00930-like C-terminal domain-containing protein</fullName>
    </recommendedName>
</protein>
<dbReference type="Pfam" id="PF26335">
    <property type="entry name" value="ARB_00930_C"/>
    <property type="match status" value="1"/>
</dbReference>
<dbReference type="OrthoDB" id="5946976at2759"/>